<keyword evidence="1" id="KW-0812">Transmembrane</keyword>
<accession>A0AAV7CTK8</accession>
<dbReference type="EMBL" id="WNYA01000002">
    <property type="protein sequence ID" value="KAG8588303.1"/>
    <property type="molecule type" value="Genomic_DNA"/>
</dbReference>
<gene>
    <name evidence="2" type="ORF">GDO81_005939</name>
</gene>
<organism evidence="2 3">
    <name type="scientific">Engystomops pustulosus</name>
    <name type="common">Tungara frog</name>
    <name type="synonym">Physalaemus pustulosus</name>
    <dbReference type="NCBI Taxonomy" id="76066"/>
    <lineage>
        <taxon>Eukaryota</taxon>
        <taxon>Metazoa</taxon>
        <taxon>Chordata</taxon>
        <taxon>Craniata</taxon>
        <taxon>Vertebrata</taxon>
        <taxon>Euteleostomi</taxon>
        <taxon>Amphibia</taxon>
        <taxon>Batrachia</taxon>
        <taxon>Anura</taxon>
        <taxon>Neobatrachia</taxon>
        <taxon>Hyloidea</taxon>
        <taxon>Leptodactylidae</taxon>
        <taxon>Leiuperinae</taxon>
        <taxon>Engystomops</taxon>
    </lineage>
</organism>
<keyword evidence="3" id="KW-1185">Reference proteome</keyword>
<evidence type="ECO:0000313" key="2">
    <source>
        <dbReference type="EMBL" id="KAG8588303.1"/>
    </source>
</evidence>
<comment type="caution">
    <text evidence="2">The sequence shown here is derived from an EMBL/GenBank/DDBJ whole genome shotgun (WGS) entry which is preliminary data.</text>
</comment>
<proteinExistence type="predicted"/>
<evidence type="ECO:0000256" key="1">
    <source>
        <dbReference type="SAM" id="Phobius"/>
    </source>
</evidence>
<sequence length="222" mass="24293">MGNNCYLNETLLEHSANTTCNSFCAIYHNSSHYKSKCDDHCIHHMCNESVKHECNFFCTGLVHHMPNNGNSTAMPNTPQMSSAAPTTATTTTTTLVYSDKKCRSFKCDGTDCYKTQTGAQTKQCQVGINHCELQKIVKNNVVSYEGGCSNTCSTSTKSCASITTGDCFQECCNATNTGCCMKLDGQVHFNTAPLVRKGSILKIFTCAFFVIFISRFISSSHA</sequence>
<dbReference type="Proteomes" id="UP000824782">
    <property type="component" value="Unassembled WGS sequence"/>
</dbReference>
<protein>
    <submittedName>
        <fullName evidence="2">Uncharacterized protein</fullName>
    </submittedName>
</protein>
<keyword evidence="1" id="KW-0472">Membrane</keyword>
<name>A0AAV7CTK8_ENGPU</name>
<keyword evidence="1" id="KW-1133">Transmembrane helix</keyword>
<reference evidence="2" key="1">
    <citation type="thesis" date="2020" institute="ProQuest LLC" country="789 East Eisenhower Parkway, Ann Arbor, MI, USA">
        <title>Comparative Genomics and Chromosome Evolution.</title>
        <authorList>
            <person name="Mudd A.B."/>
        </authorList>
    </citation>
    <scope>NUCLEOTIDE SEQUENCE</scope>
    <source>
        <strain evidence="2">237g6f4</strain>
        <tissue evidence="2">Blood</tissue>
    </source>
</reference>
<dbReference type="AlphaFoldDB" id="A0AAV7CTK8"/>
<evidence type="ECO:0000313" key="3">
    <source>
        <dbReference type="Proteomes" id="UP000824782"/>
    </source>
</evidence>
<feature type="transmembrane region" description="Helical" evidence="1">
    <location>
        <begin position="199"/>
        <end position="217"/>
    </location>
</feature>